<comment type="caution">
    <text evidence="7">The sequence shown here is derived from an EMBL/GenBank/DDBJ whole genome shotgun (WGS) entry which is preliminary data.</text>
</comment>
<name>A0A7V5UEJ2_CALAY</name>
<dbReference type="CDD" id="cd01335">
    <property type="entry name" value="Radical_SAM"/>
    <property type="match status" value="1"/>
</dbReference>
<dbReference type="InterPro" id="IPR058240">
    <property type="entry name" value="rSAM_sf"/>
</dbReference>
<dbReference type="SFLD" id="SFLDS00029">
    <property type="entry name" value="Radical_SAM"/>
    <property type="match status" value="1"/>
</dbReference>
<keyword evidence="4" id="KW-0408">Iron</keyword>
<dbReference type="InterPro" id="IPR034530">
    <property type="entry name" value="HpnP-like"/>
</dbReference>
<reference evidence="7" key="1">
    <citation type="journal article" date="2020" name="mSystems">
        <title>Genome- and Community-Level Interaction Insights into Carbon Utilization and Element Cycling Functions of Hydrothermarchaeota in Hydrothermal Sediment.</title>
        <authorList>
            <person name="Zhou Z."/>
            <person name="Liu Y."/>
            <person name="Xu W."/>
            <person name="Pan J."/>
            <person name="Luo Z.H."/>
            <person name="Li M."/>
        </authorList>
    </citation>
    <scope>NUCLEOTIDE SEQUENCE [LARGE SCALE GENOMIC DNA]</scope>
    <source>
        <strain evidence="7">HyVt-527</strain>
    </source>
</reference>
<dbReference type="EMBL" id="DROD01000278">
    <property type="protein sequence ID" value="HHJ52365.1"/>
    <property type="molecule type" value="Genomic_DNA"/>
</dbReference>
<keyword evidence="2" id="KW-0949">S-adenosyl-L-methionine</keyword>
<comment type="cofactor">
    <cofactor evidence="1">
        <name>[4Fe-4S] cluster</name>
        <dbReference type="ChEBI" id="CHEBI:49883"/>
    </cofactor>
</comment>
<keyword evidence="5" id="KW-0411">Iron-sulfur</keyword>
<evidence type="ECO:0000256" key="5">
    <source>
        <dbReference type="ARBA" id="ARBA00023014"/>
    </source>
</evidence>
<dbReference type="SUPFAM" id="SSF102114">
    <property type="entry name" value="Radical SAM enzymes"/>
    <property type="match status" value="1"/>
</dbReference>
<gene>
    <name evidence="7" type="ORF">ENJ89_04150</name>
</gene>
<protein>
    <submittedName>
        <fullName evidence="7">DUF4070 domain-containing protein</fullName>
    </submittedName>
</protein>
<proteinExistence type="predicted"/>
<dbReference type="GO" id="GO:0051536">
    <property type="term" value="F:iron-sulfur cluster binding"/>
    <property type="evidence" value="ECO:0007669"/>
    <property type="project" value="UniProtKB-KW"/>
</dbReference>
<dbReference type="SFLD" id="SFLDF00303">
    <property type="entry name" value="hopanoid_C2-methyltransferase"/>
    <property type="match status" value="1"/>
</dbReference>
<dbReference type="Pfam" id="PF13282">
    <property type="entry name" value="DUF4070"/>
    <property type="match status" value="1"/>
</dbReference>
<dbReference type="SFLD" id="SFLDG01123">
    <property type="entry name" value="methyltransferase_(Class_B)"/>
    <property type="match status" value="1"/>
</dbReference>
<dbReference type="SMART" id="SM00729">
    <property type="entry name" value="Elp3"/>
    <property type="match status" value="1"/>
</dbReference>
<dbReference type="InterPro" id="IPR051198">
    <property type="entry name" value="BchE-like"/>
</dbReference>
<dbReference type="Pfam" id="PF04055">
    <property type="entry name" value="Radical_SAM"/>
    <property type="match status" value="1"/>
</dbReference>
<dbReference type="InterPro" id="IPR007197">
    <property type="entry name" value="rSAM"/>
</dbReference>
<dbReference type="Proteomes" id="UP000886124">
    <property type="component" value="Unassembled WGS sequence"/>
</dbReference>
<dbReference type="InterPro" id="IPR006158">
    <property type="entry name" value="Cobalamin-bd"/>
</dbReference>
<dbReference type="Gene3D" id="3.80.30.20">
    <property type="entry name" value="tm_1862 like domain"/>
    <property type="match status" value="1"/>
</dbReference>
<sequence length="492" mass="56647">MNILLVYPETPVTFWSFKTALKFVGKKSSEPPLGLITIAAMLPAEWNKKLIDMNVRPLTDAHIRWADYVFLTGMDVHRASFEQVVRRCKALNKKVVAGGPMVTAEYQEFSGVDHFILNEAEITLPMFLEDLRKGQPKQLYSTAEFPDLSLTPIPQWDLLETKKYMTMSVQYSRGCPFDCEFCAITMLNGHVPRTKSTEQFLAELESLYRFGWRGNVFVVDDNFIGNKKRLKNDLLPALVQWSQQRNYPFSFLTEASVNLADDEKLMQLMVQAGFDHAFIGIETPDENSLAECGKKQNRNRDLLSSVHRLHRHGLRISGGFIVGFDSDPENIFERQVRFIQQSGIVTAMVGLLNAAPGTRLFRRLKNEGRLTNVWSGNNMDGVLNFIPKMDYRKLLDGYRSILRTIYDPAEYYRRVITFLNDFQIGLKLQRKITLTDLRAFVKSIFVLGIADKNRKYYWKLLGYCLVNFPEKLSIAVTMAIYGLHFRKLVERI</sequence>
<dbReference type="Gene3D" id="3.40.50.280">
    <property type="entry name" value="Cobalamin-binding domain"/>
    <property type="match status" value="1"/>
</dbReference>
<dbReference type="InterPro" id="IPR023404">
    <property type="entry name" value="rSAM_horseshoe"/>
</dbReference>
<dbReference type="SFLD" id="SFLDG01082">
    <property type="entry name" value="B12-binding_domain_containing"/>
    <property type="match status" value="1"/>
</dbReference>
<dbReference type="PROSITE" id="PS51918">
    <property type="entry name" value="RADICAL_SAM"/>
    <property type="match status" value="1"/>
</dbReference>
<organism evidence="7">
    <name type="scientific">Caldithrix abyssi</name>
    <dbReference type="NCBI Taxonomy" id="187145"/>
    <lineage>
        <taxon>Bacteria</taxon>
        <taxon>Pseudomonadati</taxon>
        <taxon>Calditrichota</taxon>
        <taxon>Calditrichia</taxon>
        <taxon>Calditrichales</taxon>
        <taxon>Calditrichaceae</taxon>
        <taxon>Caldithrix</taxon>
    </lineage>
</organism>
<evidence type="ECO:0000256" key="4">
    <source>
        <dbReference type="ARBA" id="ARBA00023004"/>
    </source>
</evidence>
<evidence type="ECO:0000256" key="1">
    <source>
        <dbReference type="ARBA" id="ARBA00001966"/>
    </source>
</evidence>
<dbReference type="Pfam" id="PF02310">
    <property type="entry name" value="B12-binding"/>
    <property type="match status" value="1"/>
</dbReference>
<dbReference type="GO" id="GO:0003824">
    <property type="term" value="F:catalytic activity"/>
    <property type="evidence" value="ECO:0007669"/>
    <property type="project" value="InterPro"/>
</dbReference>
<evidence type="ECO:0000256" key="2">
    <source>
        <dbReference type="ARBA" id="ARBA00022691"/>
    </source>
</evidence>
<evidence type="ECO:0000313" key="7">
    <source>
        <dbReference type="EMBL" id="HHJ52365.1"/>
    </source>
</evidence>
<dbReference type="PANTHER" id="PTHR43409:SF3">
    <property type="entry name" value="HYPOTHETICAL METHYLTRANSFERASE"/>
    <property type="match status" value="1"/>
</dbReference>
<dbReference type="GO" id="GO:0005829">
    <property type="term" value="C:cytosol"/>
    <property type="evidence" value="ECO:0007669"/>
    <property type="project" value="TreeGrafter"/>
</dbReference>
<keyword evidence="3" id="KW-0479">Metal-binding</keyword>
<dbReference type="GO" id="GO:0046872">
    <property type="term" value="F:metal ion binding"/>
    <property type="evidence" value="ECO:0007669"/>
    <property type="project" value="UniProtKB-KW"/>
</dbReference>
<evidence type="ECO:0000259" key="6">
    <source>
        <dbReference type="PROSITE" id="PS51918"/>
    </source>
</evidence>
<dbReference type="InterPro" id="IPR006638">
    <property type="entry name" value="Elp3/MiaA/NifB-like_rSAM"/>
</dbReference>
<dbReference type="GO" id="GO:0031419">
    <property type="term" value="F:cobalamin binding"/>
    <property type="evidence" value="ECO:0007669"/>
    <property type="project" value="InterPro"/>
</dbReference>
<dbReference type="PANTHER" id="PTHR43409">
    <property type="entry name" value="ANAEROBIC MAGNESIUM-PROTOPORPHYRIN IX MONOMETHYL ESTER CYCLASE-RELATED"/>
    <property type="match status" value="1"/>
</dbReference>
<dbReference type="InterPro" id="IPR025274">
    <property type="entry name" value="DUF4070"/>
</dbReference>
<accession>A0A7V5UEJ2</accession>
<evidence type="ECO:0000256" key="3">
    <source>
        <dbReference type="ARBA" id="ARBA00022723"/>
    </source>
</evidence>
<dbReference type="AlphaFoldDB" id="A0A7V5UEJ2"/>
<dbReference type="InterPro" id="IPR034466">
    <property type="entry name" value="Methyltransferase_Class_B"/>
</dbReference>
<feature type="domain" description="Radical SAM core" evidence="6">
    <location>
        <begin position="159"/>
        <end position="404"/>
    </location>
</feature>